<dbReference type="SMR" id="G9QI47"/>
<accession>G9QI47</accession>
<name>G9QI47_9BACI</name>
<dbReference type="Gene3D" id="1.10.510.10">
    <property type="entry name" value="Transferase(Phosphotransferase) domain 1"/>
    <property type="match status" value="1"/>
</dbReference>
<sequence length="266" mass="31269">MKKWIDLFERALKVGTVLNNRYEIVRWLGKGGYGLVYEALDNSLGQKVVVKQLRKRRAKSQKDCLAFENEAAILKSLSHPAFPSYIDSFQDQTGKFIVMEKLDGYSFEELIFQQKKEFDYDDTLLILLEVLKLVHFLHCQGIIHRDLRIPNILMNNDQLLIIDFGLARRIGDRDDFNEKNFKHVARRPFSFQEDLIALGHFVLFLLYSTYKPVSIREKSWEEELKLPRKTKEVIRKMLHISPPYVSVEQVIEDVQKSCFQVQISEK</sequence>
<feature type="domain" description="Protein kinase" evidence="2">
    <location>
        <begin position="22"/>
        <end position="266"/>
    </location>
</feature>
<dbReference type="PATRIC" id="fig|665952.3.peg.624"/>
<dbReference type="InterPro" id="IPR011009">
    <property type="entry name" value="Kinase-like_dom_sf"/>
</dbReference>
<keyword evidence="1" id="KW-0067">ATP-binding</keyword>
<keyword evidence="4" id="KW-1185">Reference proteome</keyword>
<dbReference type="EMBL" id="ACWF01000027">
    <property type="protein sequence ID" value="EHL79208.1"/>
    <property type="molecule type" value="Genomic_DNA"/>
</dbReference>
<gene>
    <name evidence="3" type="ORF">HMPREF1015_01411</name>
</gene>
<dbReference type="RefSeq" id="WP_003352901.1">
    <property type="nucleotide sequence ID" value="NZ_JH414742.1"/>
</dbReference>
<dbReference type="PROSITE" id="PS50011">
    <property type="entry name" value="PROTEIN_KINASE_DOM"/>
    <property type="match status" value="1"/>
</dbReference>
<dbReference type="GO" id="GO:0004713">
    <property type="term" value="F:protein tyrosine kinase activity"/>
    <property type="evidence" value="ECO:0007669"/>
    <property type="project" value="InterPro"/>
</dbReference>
<dbReference type="SUPFAM" id="SSF56112">
    <property type="entry name" value="Protein kinase-like (PK-like)"/>
    <property type="match status" value="1"/>
</dbReference>
<dbReference type="SMART" id="SM00219">
    <property type="entry name" value="TyrKc"/>
    <property type="match status" value="1"/>
</dbReference>
<keyword evidence="1" id="KW-0547">Nucleotide-binding</keyword>
<proteinExistence type="predicted"/>
<dbReference type="Pfam" id="PF00069">
    <property type="entry name" value="Pkinase"/>
    <property type="match status" value="1"/>
</dbReference>
<evidence type="ECO:0000256" key="1">
    <source>
        <dbReference type="PROSITE-ProRule" id="PRU10141"/>
    </source>
</evidence>
<dbReference type="HOGENOM" id="CLU_000288_135_5_9"/>
<evidence type="ECO:0000313" key="4">
    <source>
        <dbReference type="Proteomes" id="UP000011747"/>
    </source>
</evidence>
<dbReference type="Proteomes" id="UP000011747">
    <property type="component" value="Unassembled WGS sequence"/>
</dbReference>
<dbReference type="InterPro" id="IPR017441">
    <property type="entry name" value="Protein_kinase_ATP_BS"/>
</dbReference>
<dbReference type="AlphaFoldDB" id="G9QI47"/>
<protein>
    <recommendedName>
        <fullName evidence="2">Protein kinase domain-containing protein</fullName>
    </recommendedName>
</protein>
<dbReference type="Gene3D" id="3.30.200.20">
    <property type="entry name" value="Phosphorylase Kinase, domain 1"/>
    <property type="match status" value="1"/>
</dbReference>
<dbReference type="PROSITE" id="PS00107">
    <property type="entry name" value="PROTEIN_KINASE_ATP"/>
    <property type="match status" value="1"/>
</dbReference>
<evidence type="ECO:0000313" key="3">
    <source>
        <dbReference type="EMBL" id="EHL79208.1"/>
    </source>
</evidence>
<organism evidence="3 4">
    <name type="scientific">Bacillus smithii 7_3_47FAA</name>
    <dbReference type="NCBI Taxonomy" id="665952"/>
    <lineage>
        <taxon>Bacteria</taxon>
        <taxon>Bacillati</taxon>
        <taxon>Bacillota</taxon>
        <taxon>Bacilli</taxon>
        <taxon>Bacillales</taxon>
        <taxon>Bacillaceae</taxon>
        <taxon>Bacillus</taxon>
    </lineage>
</organism>
<feature type="binding site" evidence="1">
    <location>
        <position position="51"/>
    </location>
    <ligand>
        <name>ATP</name>
        <dbReference type="ChEBI" id="CHEBI:30616"/>
    </ligand>
</feature>
<dbReference type="GO" id="GO:0005524">
    <property type="term" value="F:ATP binding"/>
    <property type="evidence" value="ECO:0007669"/>
    <property type="project" value="UniProtKB-UniRule"/>
</dbReference>
<dbReference type="PANTHER" id="PTHR24347">
    <property type="entry name" value="SERINE/THREONINE-PROTEIN KINASE"/>
    <property type="match status" value="1"/>
</dbReference>
<evidence type="ECO:0000259" key="2">
    <source>
        <dbReference type="PROSITE" id="PS50011"/>
    </source>
</evidence>
<reference evidence="3 4" key="1">
    <citation type="submission" date="2011-09" db="EMBL/GenBank/DDBJ databases">
        <title>The Genome Sequence of Bacillus smithii 7_3_47FAA.</title>
        <authorList>
            <consortium name="The Broad Institute Genome Sequencing Platform"/>
            <person name="Earl A."/>
            <person name="Ward D."/>
            <person name="Feldgarden M."/>
            <person name="Gevers D."/>
            <person name="Daigneault M."/>
            <person name="Strauss J."/>
            <person name="Allen-Vercoe E."/>
            <person name="Young S.K."/>
            <person name="Zeng Q."/>
            <person name="Gargeya S."/>
            <person name="Fitzgerald M."/>
            <person name="Haas B."/>
            <person name="Abouelleil A."/>
            <person name="Alvarado L."/>
            <person name="Arachchi H.M."/>
            <person name="Berlin A."/>
            <person name="Brown A."/>
            <person name="Chapman S.B."/>
            <person name="Chen Z."/>
            <person name="Dunbar C."/>
            <person name="Freedman E."/>
            <person name="Gearin G."/>
            <person name="Goldberg J."/>
            <person name="Griggs A."/>
            <person name="Gujja S."/>
            <person name="Heiman D."/>
            <person name="Howarth C."/>
            <person name="Larson L."/>
            <person name="Lui A."/>
            <person name="MacDonald P.J.P."/>
            <person name="Montmayeur A."/>
            <person name="Murphy C."/>
            <person name="Neiman D."/>
            <person name="Pearson M."/>
            <person name="Priest M."/>
            <person name="Roberts A."/>
            <person name="Saif S."/>
            <person name="Shea T."/>
            <person name="Shenoy N."/>
            <person name="Sisk P."/>
            <person name="Stolte C."/>
            <person name="Sykes S."/>
            <person name="Wortman J."/>
            <person name="Nusbaum C."/>
            <person name="Birren B."/>
        </authorList>
    </citation>
    <scope>NUCLEOTIDE SEQUENCE [LARGE SCALE GENOMIC DNA]</scope>
    <source>
        <strain evidence="3 4">7_3_47FAA</strain>
    </source>
</reference>
<dbReference type="InterPro" id="IPR020635">
    <property type="entry name" value="Tyr_kinase_cat_dom"/>
</dbReference>
<dbReference type="InterPro" id="IPR000719">
    <property type="entry name" value="Prot_kinase_dom"/>
</dbReference>
<comment type="caution">
    <text evidence="3">The sequence shown here is derived from an EMBL/GenBank/DDBJ whole genome shotgun (WGS) entry which is preliminary data.</text>
</comment>